<organism evidence="9">
    <name type="scientific">Ostreococcus tauri</name>
    <name type="common">Marine green alga</name>
    <dbReference type="NCBI Taxonomy" id="70448"/>
    <lineage>
        <taxon>Eukaryota</taxon>
        <taxon>Viridiplantae</taxon>
        <taxon>Chlorophyta</taxon>
        <taxon>Mamiellophyceae</taxon>
        <taxon>Mamiellales</taxon>
        <taxon>Bathycoccaceae</taxon>
        <taxon>Ostreococcus</taxon>
    </lineage>
</organism>
<evidence type="ECO:0000256" key="3">
    <source>
        <dbReference type="ARBA" id="ARBA00022692"/>
    </source>
</evidence>
<evidence type="ECO:0000256" key="2">
    <source>
        <dbReference type="ARBA" id="ARBA00009045"/>
    </source>
</evidence>
<evidence type="ECO:0000259" key="8">
    <source>
        <dbReference type="Pfam" id="PF01694"/>
    </source>
</evidence>
<dbReference type="AlphaFoldDB" id="A0A1Y5I2Y0"/>
<dbReference type="SUPFAM" id="SSF144091">
    <property type="entry name" value="Rhomboid-like"/>
    <property type="match status" value="1"/>
</dbReference>
<keyword evidence="5 7" id="KW-1133">Transmembrane helix</keyword>
<comment type="similarity">
    <text evidence="2">Belongs to the peptidase S54 family.</text>
</comment>
<evidence type="ECO:0000313" key="9">
    <source>
        <dbReference type="EMBL" id="OUS43869.1"/>
    </source>
</evidence>
<dbReference type="PANTHER" id="PTHR43731:SF14">
    <property type="entry name" value="PRESENILIN-ASSOCIATED RHOMBOID-LIKE PROTEIN, MITOCHONDRIAL"/>
    <property type="match status" value="1"/>
</dbReference>
<feature type="domain" description="Peptidase S54 rhomboid" evidence="8">
    <location>
        <begin position="152"/>
        <end position="329"/>
    </location>
</feature>
<feature type="transmembrane region" description="Helical" evidence="7">
    <location>
        <begin position="280"/>
        <end position="299"/>
    </location>
</feature>
<evidence type="ECO:0000256" key="1">
    <source>
        <dbReference type="ARBA" id="ARBA00004141"/>
    </source>
</evidence>
<comment type="subcellular location">
    <subcellularLocation>
        <location evidence="1">Membrane</location>
        <topology evidence="1">Multi-pass membrane protein</topology>
    </subcellularLocation>
</comment>
<dbReference type="Proteomes" id="UP000195557">
    <property type="component" value="Unassembled WGS sequence"/>
</dbReference>
<keyword evidence="3 7" id="KW-0812">Transmembrane</keyword>
<accession>A0A1Y5I2Y0</accession>
<feature type="transmembrane region" description="Helical" evidence="7">
    <location>
        <begin position="114"/>
        <end position="131"/>
    </location>
</feature>
<dbReference type="eggNOG" id="KOG2980">
    <property type="taxonomic scope" value="Eukaryota"/>
</dbReference>
<proteinExistence type="inferred from homology"/>
<dbReference type="InterPro" id="IPR035952">
    <property type="entry name" value="Rhomboid-like_sf"/>
</dbReference>
<gene>
    <name evidence="9" type="ORF">BE221DRAFT_147171</name>
</gene>
<dbReference type="PANTHER" id="PTHR43731">
    <property type="entry name" value="RHOMBOID PROTEASE"/>
    <property type="match status" value="1"/>
</dbReference>
<dbReference type="GO" id="GO:0004252">
    <property type="term" value="F:serine-type endopeptidase activity"/>
    <property type="evidence" value="ECO:0007669"/>
    <property type="project" value="InterPro"/>
</dbReference>
<feature type="transmembrane region" description="Helical" evidence="7">
    <location>
        <begin position="161"/>
        <end position="180"/>
    </location>
</feature>
<protein>
    <recommendedName>
        <fullName evidence="8">Peptidase S54 rhomboid domain-containing protein</fullName>
    </recommendedName>
</protein>
<dbReference type="Pfam" id="PF01694">
    <property type="entry name" value="Rhomboid"/>
    <property type="match status" value="1"/>
</dbReference>
<dbReference type="Gene3D" id="1.20.1540.10">
    <property type="entry name" value="Rhomboid-like"/>
    <property type="match status" value="1"/>
</dbReference>
<dbReference type="InterPro" id="IPR050925">
    <property type="entry name" value="Rhomboid_protease_S54"/>
</dbReference>
<evidence type="ECO:0000256" key="5">
    <source>
        <dbReference type="ARBA" id="ARBA00022989"/>
    </source>
</evidence>
<feature type="transmembrane region" description="Helical" evidence="7">
    <location>
        <begin position="192"/>
        <end position="212"/>
    </location>
</feature>
<evidence type="ECO:0000256" key="6">
    <source>
        <dbReference type="ARBA" id="ARBA00023136"/>
    </source>
</evidence>
<keyword evidence="6 7" id="KW-0472">Membrane</keyword>
<keyword evidence="4" id="KW-0378">Hydrolase</keyword>
<feature type="transmembrane region" description="Helical" evidence="7">
    <location>
        <begin position="250"/>
        <end position="274"/>
    </location>
</feature>
<name>A0A1Y5I2Y0_OSTTA</name>
<dbReference type="EMBL" id="KZ155826">
    <property type="protein sequence ID" value="OUS43869.1"/>
    <property type="molecule type" value="Genomic_DNA"/>
</dbReference>
<sequence length="341" mass="37577">MAGSDPTGVKQNAFVEANGYAREVVERGFRLRPRTIGLFAVFGVFVPTMIYRGAVMDFDANDARYGRPRKKFLSARRGTPGVSGAFRAYRAPPPGFMGSAFGGRRGGFGDENQALWGLIAANGAVYYAWAVSEDTRFMRKNFMVSEEALARGRYHTMLTSAFSHFDLTHLGMNMIALYFFGKSVCERFGGRYLLTLYCVGGVGASVAHVLWCRQQRRRRVTRYKEGRGNIFDRMDAYVSRFIEERGASRGYYFTPAALGASGAVNAIVAFEVLLYPFRTILLYAILPVPSILLGGLFLLRDIVGIQDSQGSGVAHAGHLGGAAVGALAFASIRTRLRWGRY</sequence>
<feature type="transmembrane region" description="Helical" evidence="7">
    <location>
        <begin position="36"/>
        <end position="54"/>
    </location>
</feature>
<dbReference type="GO" id="GO:0016020">
    <property type="term" value="C:membrane"/>
    <property type="evidence" value="ECO:0007669"/>
    <property type="project" value="UniProtKB-SubCell"/>
</dbReference>
<evidence type="ECO:0000256" key="7">
    <source>
        <dbReference type="SAM" id="Phobius"/>
    </source>
</evidence>
<reference evidence="9" key="1">
    <citation type="submission" date="2017-04" db="EMBL/GenBank/DDBJ databases">
        <title>Population genomics of picophytoplankton unveils novel chromosome hypervariability.</title>
        <authorList>
            <consortium name="DOE Joint Genome Institute"/>
            <person name="Blanc-Mathieu R."/>
            <person name="Krasovec M."/>
            <person name="Hebrard M."/>
            <person name="Yau S."/>
            <person name="Desgranges E."/>
            <person name="Martin J."/>
            <person name="Schackwitz W."/>
            <person name="Kuo A."/>
            <person name="Salin G."/>
            <person name="Donnadieu C."/>
            <person name="Desdevises Y."/>
            <person name="Sanchez-Ferandin S."/>
            <person name="Moreau H."/>
            <person name="Rivals E."/>
            <person name="Grigoriev I.V."/>
            <person name="Grimsley N."/>
            <person name="Eyre-Walker A."/>
            <person name="Piganeau G."/>
        </authorList>
    </citation>
    <scope>NUCLEOTIDE SEQUENCE [LARGE SCALE GENOMIC DNA]</scope>
    <source>
        <strain evidence="9">RCC 1115</strain>
    </source>
</reference>
<dbReference type="InterPro" id="IPR022764">
    <property type="entry name" value="Peptidase_S54_rhomboid_dom"/>
</dbReference>
<evidence type="ECO:0000256" key="4">
    <source>
        <dbReference type="ARBA" id="ARBA00022801"/>
    </source>
</evidence>